<comment type="similarity">
    <text evidence="2 15">Belongs to the glutamate-gated ion channel (TC 1.A.10.1) family.</text>
</comment>
<dbReference type="Gene3D" id="3.40.190.10">
    <property type="entry name" value="Periplasmic binding protein-like II"/>
    <property type="match status" value="1"/>
</dbReference>
<evidence type="ECO:0000256" key="16">
    <source>
        <dbReference type="PIRSR" id="PIRSR037090-50"/>
    </source>
</evidence>
<dbReference type="InterPro" id="IPR001828">
    <property type="entry name" value="ANF_lig-bd_rcpt"/>
</dbReference>
<dbReference type="SUPFAM" id="SSF53822">
    <property type="entry name" value="Periplasmic binding protein-like I"/>
    <property type="match status" value="1"/>
</dbReference>
<evidence type="ECO:0000256" key="10">
    <source>
        <dbReference type="ARBA" id="ARBA00023170"/>
    </source>
</evidence>
<dbReference type="InterPro" id="IPR044440">
    <property type="entry name" value="GABAb_receptor_plant_PBP1"/>
</dbReference>
<dbReference type="CDD" id="cd19990">
    <property type="entry name" value="PBP1_GABAb_receptor_plant"/>
    <property type="match status" value="1"/>
</dbReference>
<evidence type="ECO:0000256" key="7">
    <source>
        <dbReference type="ARBA" id="ARBA00022989"/>
    </source>
</evidence>
<dbReference type="PANTHER" id="PTHR34836">
    <property type="entry name" value="OS06G0188250 PROTEIN"/>
    <property type="match status" value="1"/>
</dbReference>
<dbReference type="FunFam" id="3.40.190.10:FF:000054">
    <property type="entry name" value="Glutamate receptor"/>
    <property type="match status" value="1"/>
</dbReference>
<reference evidence="20 21" key="1">
    <citation type="submission" date="2021-07" db="EMBL/GenBank/DDBJ databases">
        <title>The Aristolochia fimbriata genome: insights into angiosperm evolution, floral development and chemical biosynthesis.</title>
        <authorList>
            <person name="Jiao Y."/>
        </authorList>
    </citation>
    <scope>NUCLEOTIDE SEQUENCE [LARGE SCALE GENOMIC DNA]</scope>
    <source>
        <strain evidence="20">IBCAS-2021</strain>
        <tissue evidence="20">Leaf</tissue>
    </source>
</reference>
<keyword evidence="10 15" id="KW-0675">Receptor</keyword>
<proteinExistence type="inferred from homology"/>
<evidence type="ECO:0000256" key="8">
    <source>
        <dbReference type="ARBA" id="ARBA00023065"/>
    </source>
</evidence>
<dbReference type="InterPro" id="IPR015683">
    <property type="entry name" value="Ionotropic_Glu_rcpt"/>
</dbReference>
<evidence type="ECO:0000313" key="20">
    <source>
        <dbReference type="EMBL" id="KAG9455991.1"/>
    </source>
</evidence>
<dbReference type="FunFam" id="1.10.287.70:FF:000037">
    <property type="entry name" value="Glutamate receptor"/>
    <property type="match status" value="1"/>
</dbReference>
<keyword evidence="12 15" id="KW-1071">Ligand-gated ion channel</keyword>
<keyword evidence="21" id="KW-1185">Reference proteome</keyword>
<evidence type="ECO:0000256" key="18">
    <source>
        <dbReference type="SAM" id="Phobius"/>
    </source>
</evidence>
<dbReference type="SUPFAM" id="SSF53850">
    <property type="entry name" value="Periplasmic binding protein-like II"/>
    <property type="match status" value="1"/>
</dbReference>
<dbReference type="Gene3D" id="1.10.287.70">
    <property type="match status" value="1"/>
</dbReference>
<gene>
    <name evidence="20" type="ORF">H6P81_000499</name>
</gene>
<protein>
    <recommendedName>
        <fullName evidence="15">Glutamate receptor</fullName>
    </recommendedName>
</protein>
<organism evidence="20 21">
    <name type="scientific">Aristolochia fimbriata</name>
    <name type="common">White veined hardy Dutchman's pipe vine</name>
    <dbReference type="NCBI Taxonomy" id="158543"/>
    <lineage>
        <taxon>Eukaryota</taxon>
        <taxon>Viridiplantae</taxon>
        <taxon>Streptophyta</taxon>
        <taxon>Embryophyta</taxon>
        <taxon>Tracheophyta</taxon>
        <taxon>Spermatophyta</taxon>
        <taxon>Magnoliopsida</taxon>
        <taxon>Magnoliidae</taxon>
        <taxon>Piperales</taxon>
        <taxon>Aristolochiaceae</taxon>
        <taxon>Aristolochia</taxon>
    </lineage>
</organism>
<evidence type="ECO:0000256" key="9">
    <source>
        <dbReference type="ARBA" id="ARBA00023136"/>
    </source>
</evidence>
<evidence type="ECO:0000259" key="19">
    <source>
        <dbReference type="SMART" id="SM00079"/>
    </source>
</evidence>
<dbReference type="EMBL" id="JAINDJ010000002">
    <property type="protein sequence ID" value="KAG9455991.1"/>
    <property type="molecule type" value="Genomic_DNA"/>
</dbReference>
<comment type="caution">
    <text evidence="20">The sequence shown here is derived from an EMBL/GenBank/DDBJ whole genome shotgun (WGS) entry which is preliminary data.</text>
</comment>
<keyword evidence="11" id="KW-0325">Glycoprotein</keyword>
<keyword evidence="4 15" id="KW-0813">Transport</keyword>
<feature type="compositionally biased region" description="Acidic residues" evidence="17">
    <location>
        <begin position="869"/>
        <end position="893"/>
    </location>
</feature>
<keyword evidence="13 15" id="KW-0407">Ion channel</keyword>
<evidence type="ECO:0000256" key="13">
    <source>
        <dbReference type="ARBA" id="ARBA00023303"/>
    </source>
</evidence>
<feature type="region of interest" description="Disordered" evidence="17">
    <location>
        <begin position="865"/>
        <end position="919"/>
    </location>
</feature>
<evidence type="ECO:0000256" key="17">
    <source>
        <dbReference type="SAM" id="MobiDB-lite"/>
    </source>
</evidence>
<evidence type="ECO:0000256" key="14">
    <source>
        <dbReference type="ARBA" id="ARBA00049638"/>
    </source>
</evidence>
<dbReference type="InterPro" id="IPR028082">
    <property type="entry name" value="Peripla_BP_I"/>
</dbReference>
<keyword evidence="9 15" id="KW-0472">Membrane</keyword>
<keyword evidence="16" id="KW-1015">Disulfide bond</keyword>
<dbReference type="InterPro" id="IPR001320">
    <property type="entry name" value="Iontro_rcpt_C"/>
</dbReference>
<dbReference type="Pfam" id="PF00060">
    <property type="entry name" value="Lig_chan"/>
    <property type="match status" value="1"/>
</dbReference>
<dbReference type="PIRSF" id="PIRSF037090">
    <property type="entry name" value="Iontro_Glu-like_rcpt_pln"/>
    <property type="match status" value="1"/>
</dbReference>
<dbReference type="SMART" id="SM00079">
    <property type="entry name" value="PBPe"/>
    <property type="match status" value="1"/>
</dbReference>
<evidence type="ECO:0000256" key="5">
    <source>
        <dbReference type="ARBA" id="ARBA00022692"/>
    </source>
</evidence>
<accession>A0AAV7F5I5</accession>
<sequence length="919" mass="101702">MKAKRKLLFSRSSFLIISIFCWGFLNGISAAENGLVNVHVGVILDLGSVDGVVYNSSISMAVEDFYRTIGRDYRTRLILHYQDSKSSVVEAASAAFQLMRTFDVKAILGPQTSEEADFLAHMGTEAHIPIVSFAAVSSLISPSRTPYFIRVAQNDSTQSRPISAILTAFNWKDVILIHDDSYSGNALIPYLADSIQEAGSVIFRRIALSSSANEAGIRQTVRDFAVLPARVFVVHLPVSLAGIFFRLVSEAGMMEDGYAWIVTSRVANRVKSMDPSTLTSVEGVLGIKTYVPISLLQDNFRVRLKQNLRKEHPDVDVSDIDVYALWAYDATWATALAAEKAFSAGVSPEANSTKFIMGTEVSPIGSSKLLHALSDARFHGLTGKIDLAEAQLNSSSFEIINVVSDGGERKIGYWTPSLGLCRSLSIEKNFSTKSEDLAEIIWPGGNTQVPKSPVGPSNVTFLRIGVPVKTGYNEFVKVKWDPKLKRNVTEGYVVDIFLRLLDSLPYKVLPDFQPYDNGHVDELGYYDELIYQVYLKTYDAVVGDTTINPNRSNYVDFTQPYVDSRITMIVPVVDADVTKKFWWFLAPLSMALWLATIGMSVLKGILIWFFEHSKNKEFQGTKAEQVGKILYFSFTIFVFANREKLKTNHARFISSLWTFVVFVLVTSYGANLTSILTVEKLRPKVTDLQTLINNKEKIGCQNGSFVLDFLKKQGADESNIKAYASVAEYAKALDLGSDDGGVSAIVDEIPYIKVFLKYNCRNYTMAGKTYRTGGFGFAFARGSALVSDASRAVLQFDEVEMNEIESKWFGNTTCPDPLEAVNINYELTLGSFRFIYLTTLSISAATMILYLINISFEERKRARIAAEGPAEDSETDDKDSDDDEAQAAVDDEAGASSPAGSAYHSFEVEGSPRATRARN</sequence>
<dbReference type="CDD" id="cd13686">
    <property type="entry name" value="GluR_Plant"/>
    <property type="match status" value="1"/>
</dbReference>
<dbReference type="Gene3D" id="3.40.50.2300">
    <property type="match status" value="2"/>
</dbReference>
<comment type="function">
    <text evidence="14">Glutamate-gated receptor that probably acts as a non-selective cation channel. May be involved in light-signal transduction and calcium homeostasis via the regulation of calcium influx into cells.</text>
</comment>
<evidence type="ECO:0000256" key="4">
    <source>
        <dbReference type="ARBA" id="ARBA00022448"/>
    </source>
</evidence>
<dbReference type="GO" id="GO:0015276">
    <property type="term" value="F:ligand-gated monoatomic ion channel activity"/>
    <property type="evidence" value="ECO:0007669"/>
    <property type="project" value="InterPro"/>
</dbReference>
<evidence type="ECO:0000256" key="6">
    <source>
        <dbReference type="ARBA" id="ARBA00022729"/>
    </source>
</evidence>
<comment type="subunit">
    <text evidence="3">May form heteromers.</text>
</comment>
<feature type="transmembrane region" description="Helical" evidence="18">
    <location>
        <begin position="581"/>
        <end position="610"/>
    </location>
</feature>
<evidence type="ECO:0000256" key="2">
    <source>
        <dbReference type="ARBA" id="ARBA00008685"/>
    </source>
</evidence>
<feature type="transmembrane region" description="Helical" evidence="18">
    <location>
        <begin position="834"/>
        <end position="853"/>
    </location>
</feature>
<feature type="transmembrane region" description="Helical" evidence="18">
    <location>
        <begin position="652"/>
        <end position="670"/>
    </location>
</feature>
<evidence type="ECO:0000256" key="11">
    <source>
        <dbReference type="ARBA" id="ARBA00023180"/>
    </source>
</evidence>
<dbReference type="InterPro" id="IPR019594">
    <property type="entry name" value="Glu/Gly-bd"/>
</dbReference>
<keyword evidence="7 18" id="KW-1133">Transmembrane helix</keyword>
<evidence type="ECO:0000313" key="21">
    <source>
        <dbReference type="Proteomes" id="UP000825729"/>
    </source>
</evidence>
<feature type="domain" description="Ionotropic glutamate receptor C-terminal" evidence="19">
    <location>
        <begin position="463"/>
        <end position="811"/>
    </location>
</feature>
<dbReference type="InterPro" id="IPR017103">
    <property type="entry name" value="Iontropic_Glu_rcpt_pln"/>
</dbReference>
<evidence type="ECO:0000256" key="15">
    <source>
        <dbReference type="PIRNR" id="PIRNR037090"/>
    </source>
</evidence>
<keyword evidence="5 18" id="KW-0812">Transmembrane</keyword>
<feature type="disulfide bond" evidence="16">
    <location>
        <begin position="760"/>
        <end position="814"/>
    </location>
</feature>
<keyword evidence="8 15" id="KW-0406">Ion transport</keyword>
<comment type="function">
    <text evidence="15">Glutamate-gated receptor that probably acts as non-selective cation channel.</text>
</comment>
<dbReference type="AlphaFoldDB" id="A0AAV7F5I5"/>
<evidence type="ECO:0000256" key="12">
    <source>
        <dbReference type="ARBA" id="ARBA00023286"/>
    </source>
</evidence>
<dbReference type="Pfam" id="PF10613">
    <property type="entry name" value="Lig_chan-Glu_bd"/>
    <property type="match status" value="1"/>
</dbReference>
<keyword evidence="6" id="KW-0732">Signal</keyword>
<evidence type="ECO:0000256" key="3">
    <source>
        <dbReference type="ARBA" id="ARBA00011095"/>
    </source>
</evidence>
<dbReference type="Proteomes" id="UP000825729">
    <property type="component" value="Unassembled WGS sequence"/>
</dbReference>
<comment type="subcellular location">
    <subcellularLocation>
        <location evidence="1">Membrane</location>
        <topology evidence="1">Multi-pass membrane protein</topology>
    </subcellularLocation>
</comment>
<dbReference type="GO" id="GO:0016020">
    <property type="term" value="C:membrane"/>
    <property type="evidence" value="ECO:0007669"/>
    <property type="project" value="UniProtKB-SubCell"/>
</dbReference>
<dbReference type="PANTHER" id="PTHR34836:SF1">
    <property type="entry name" value="OS09G0428600 PROTEIN"/>
    <property type="match status" value="1"/>
</dbReference>
<name>A0AAV7F5I5_ARIFI</name>
<dbReference type="Pfam" id="PF01094">
    <property type="entry name" value="ANF_receptor"/>
    <property type="match status" value="1"/>
</dbReference>
<evidence type="ECO:0000256" key="1">
    <source>
        <dbReference type="ARBA" id="ARBA00004141"/>
    </source>
</evidence>